<evidence type="ECO:0000259" key="1">
    <source>
        <dbReference type="PROSITE" id="PS50995"/>
    </source>
</evidence>
<organism evidence="3 5">
    <name type="scientific">Aureimonas ureilytica</name>
    <dbReference type="NCBI Taxonomy" id="401562"/>
    <lineage>
        <taxon>Bacteria</taxon>
        <taxon>Pseudomonadati</taxon>
        <taxon>Pseudomonadota</taxon>
        <taxon>Alphaproteobacteria</taxon>
        <taxon>Hyphomicrobiales</taxon>
        <taxon>Aurantimonadaceae</taxon>
        <taxon>Aureimonas</taxon>
    </lineage>
</organism>
<gene>
    <name evidence="2" type="ORF">NS226_02500</name>
    <name evidence="3" type="ORF">NS365_15670</name>
</gene>
<dbReference type="PANTHER" id="PTHR33164:SF94">
    <property type="entry name" value="TRANSCRIPTIONAL REGULATORY PROTEIN-RELATED"/>
    <property type="match status" value="1"/>
</dbReference>
<dbReference type="PROSITE" id="PS50995">
    <property type="entry name" value="HTH_MARR_2"/>
    <property type="match status" value="1"/>
</dbReference>
<proteinExistence type="predicted"/>
<name>A0A175RLU6_9HYPH</name>
<evidence type="ECO:0000313" key="5">
    <source>
        <dbReference type="Proteomes" id="UP000078529"/>
    </source>
</evidence>
<dbReference type="PANTHER" id="PTHR33164">
    <property type="entry name" value="TRANSCRIPTIONAL REGULATOR, MARR FAMILY"/>
    <property type="match status" value="1"/>
</dbReference>
<feature type="domain" description="HTH marR-type" evidence="1">
    <location>
        <begin position="1"/>
        <end position="125"/>
    </location>
</feature>
<dbReference type="Gene3D" id="1.10.10.10">
    <property type="entry name" value="Winged helix-like DNA-binding domain superfamily/Winged helix DNA-binding domain"/>
    <property type="match status" value="1"/>
</dbReference>
<dbReference type="SUPFAM" id="SSF46785">
    <property type="entry name" value="Winged helix' DNA-binding domain"/>
    <property type="match status" value="1"/>
</dbReference>
<evidence type="ECO:0000313" key="4">
    <source>
        <dbReference type="Proteomes" id="UP000078272"/>
    </source>
</evidence>
<dbReference type="SMART" id="SM00347">
    <property type="entry name" value="HTH_MARR"/>
    <property type="match status" value="1"/>
</dbReference>
<evidence type="ECO:0000313" key="2">
    <source>
        <dbReference type="EMBL" id="KTQ98049.1"/>
    </source>
</evidence>
<dbReference type="EMBL" id="LDQA01000038">
    <property type="protein sequence ID" value="KTR04343.1"/>
    <property type="molecule type" value="Genomic_DNA"/>
</dbReference>
<accession>A0A175RLU6</accession>
<evidence type="ECO:0000313" key="3">
    <source>
        <dbReference type="EMBL" id="KTR04343.1"/>
    </source>
</evidence>
<dbReference type="PATRIC" id="fig|401562.3.peg.3634"/>
<dbReference type="InterPro" id="IPR000835">
    <property type="entry name" value="HTH_MarR-typ"/>
</dbReference>
<reference evidence="4 5" key="1">
    <citation type="journal article" date="2016" name="Front. Microbiol.">
        <title>Genomic Resource of Rice Seed Associated Bacteria.</title>
        <authorList>
            <person name="Midha S."/>
            <person name="Bansal K."/>
            <person name="Sharma S."/>
            <person name="Kumar N."/>
            <person name="Patil P.P."/>
            <person name="Chaudhry V."/>
            <person name="Patil P.B."/>
        </authorList>
    </citation>
    <scope>NUCLEOTIDE SEQUENCE [LARGE SCALE GENOMIC DNA]</scope>
    <source>
        <strain evidence="2 4">NS226</strain>
        <strain evidence="3 5">NS365</strain>
    </source>
</reference>
<dbReference type="Proteomes" id="UP000078272">
    <property type="component" value="Unassembled WGS sequence"/>
</dbReference>
<dbReference type="STRING" id="401562.NS365_15670"/>
<dbReference type="Pfam" id="PF01047">
    <property type="entry name" value="MarR"/>
    <property type="match status" value="1"/>
</dbReference>
<dbReference type="GO" id="GO:0006950">
    <property type="term" value="P:response to stress"/>
    <property type="evidence" value="ECO:0007669"/>
    <property type="project" value="TreeGrafter"/>
</dbReference>
<dbReference type="AlphaFoldDB" id="A0A175RLU6"/>
<dbReference type="GO" id="GO:0003700">
    <property type="term" value="F:DNA-binding transcription factor activity"/>
    <property type="evidence" value="ECO:0007669"/>
    <property type="project" value="InterPro"/>
</dbReference>
<keyword evidence="5" id="KW-1185">Reference proteome</keyword>
<dbReference type="InterPro" id="IPR039422">
    <property type="entry name" value="MarR/SlyA-like"/>
</dbReference>
<dbReference type="InterPro" id="IPR036390">
    <property type="entry name" value="WH_DNA-bd_sf"/>
</dbReference>
<sequence length="135" mass="15303">MAISKATRQFVAINLMEIGVVAGQDQLLDALDPSEPRAVCFVAQSLSVRPSTVSKMLDILERRGWCRREADETDMRRTFIRLTAEGHRMRSQVRRIWAEVNGDLARALPQNDLSVLEAALWNAERLVSGRLSRLR</sequence>
<dbReference type="InterPro" id="IPR036388">
    <property type="entry name" value="WH-like_DNA-bd_sf"/>
</dbReference>
<comment type="caution">
    <text evidence="3">The sequence shown here is derived from an EMBL/GenBank/DDBJ whole genome shotgun (WGS) entry which is preliminary data.</text>
</comment>
<dbReference type="EMBL" id="LDPZ01000005">
    <property type="protein sequence ID" value="KTQ98049.1"/>
    <property type="molecule type" value="Genomic_DNA"/>
</dbReference>
<protein>
    <recommendedName>
        <fullName evidence="1">HTH marR-type domain-containing protein</fullName>
    </recommendedName>
</protein>
<dbReference type="Proteomes" id="UP000078529">
    <property type="component" value="Unassembled WGS sequence"/>
</dbReference>